<feature type="chain" id="PRO_5041285457" description="SRPBCC family protein" evidence="1">
    <location>
        <begin position="21"/>
        <end position="170"/>
    </location>
</feature>
<evidence type="ECO:0008006" key="4">
    <source>
        <dbReference type="Google" id="ProtNLM"/>
    </source>
</evidence>
<dbReference type="Proteomes" id="UP001161389">
    <property type="component" value="Unassembled WGS sequence"/>
</dbReference>
<dbReference type="CDD" id="cd07821">
    <property type="entry name" value="PYR_PYL_RCAR_like"/>
    <property type="match status" value="1"/>
</dbReference>
<organism evidence="2 3">
    <name type="scientific">Litoribrevibacter albus</name>
    <dbReference type="NCBI Taxonomy" id="1473156"/>
    <lineage>
        <taxon>Bacteria</taxon>
        <taxon>Pseudomonadati</taxon>
        <taxon>Pseudomonadota</taxon>
        <taxon>Gammaproteobacteria</taxon>
        <taxon>Oceanospirillales</taxon>
        <taxon>Oceanospirillaceae</taxon>
        <taxon>Litoribrevibacter</taxon>
    </lineage>
</organism>
<name>A0AA37W5B3_9GAMM</name>
<evidence type="ECO:0000313" key="2">
    <source>
        <dbReference type="EMBL" id="GLQ30415.1"/>
    </source>
</evidence>
<dbReference type="Pfam" id="PF10604">
    <property type="entry name" value="Polyketide_cyc2"/>
    <property type="match status" value="1"/>
</dbReference>
<feature type="signal peptide" evidence="1">
    <location>
        <begin position="1"/>
        <end position="20"/>
    </location>
</feature>
<dbReference type="InterPro" id="IPR023393">
    <property type="entry name" value="START-like_dom_sf"/>
</dbReference>
<evidence type="ECO:0000256" key="1">
    <source>
        <dbReference type="SAM" id="SignalP"/>
    </source>
</evidence>
<dbReference type="PANTHER" id="PTHR39332">
    <property type="entry name" value="BLL4707 PROTEIN"/>
    <property type="match status" value="1"/>
</dbReference>
<keyword evidence="3" id="KW-1185">Reference proteome</keyword>
<dbReference type="Gene3D" id="3.30.530.20">
    <property type="match status" value="1"/>
</dbReference>
<proteinExistence type="predicted"/>
<dbReference type="EMBL" id="BSNM01000003">
    <property type="protein sequence ID" value="GLQ30415.1"/>
    <property type="molecule type" value="Genomic_DNA"/>
</dbReference>
<reference evidence="2" key="2">
    <citation type="submission" date="2023-01" db="EMBL/GenBank/DDBJ databases">
        <title>Draft genome sequence of Litoribrevibacter albus strain NBRC 110071.</title>
        <authorList>
            <person name="Sun Q."/>
            <person name="Mori K."/>
        </authorList>
    </citation>
    <scope>NUCLEOTIDE SEQUENCE</scope>
    <source>
        <strain evidence="2">NBRC 110071</strain>
    </source>
</reference>
<dbReference type="InterPro" id="IPR019587">
    <property type="entry name" value="Polyketide_cyclase/dehydratase"/>
</dbReference>
<evidence type="ECO:0000313" key="3">
    <source>
        <dbReference type="Proteomes" id="UP001161389"/>
    </source>
</evidence>
<dbReference type="AlphaFoldDB" id="A0AA37W5B3"/>
<accession>A0AA37W5B3</accession>
<dbReference type="RefSeq" id="WP_284379256.1">
    <property type="nucleotide sequence ID" value="NZ_BSNM01000003.1"/>
</dbReference>
<keyword evidence="1" id="KW-0732">Signal</keyword>
<gene>
    <name evidence="2" type="ORF">GCM10007876_08930</name>
</gene>
<dbReference type="SUPFAM" id="SSF55961">
    <property type="entry name" value="Bet v1-like"/>
    <property type="match status" value="1"/>
</dbReference>
<comment type="caution">
    <text evidence="2">The sequence shown here is derived from an EMBL/GenBank/DDBJ whole genome shotgun (WGS) entry which is preliminary data.</text>
</comment>
<dbReference type="PANTHER" id="PTHR39332:SF7">
    <property type="entry name" value="SRPBCC FAMILY PROTEIN"/>
    <property type="match status" value="1"/>
</dbReference>
<sequence length="170" mass="19541">MKWMTSAALALALTTTGVQAAEVEVNRVFDASIKKVWKKFGKFCAIQRWQSLVDTCDVYENKRGIHRAIVMDDGGVFVERLLEYSDLNHSFTYNILSGPVPVTNYLSTLKFEDIGNRQTLFTWTATFDVDYEIEQDVVDNLYTLFENGVDGMEDIINKTNNRQPTPYYNR</sequence>
<protein>
    <recommendedName>
        <fullName evidence="4">SRPBCC family protein</fullName>
    </recommendedName>
</protein>
<reference evidence="2" key="1">
    <citation type="journal article" date="2014" name="Int. J. Syst. Evol. Microbiol.">
        <title>Complete genome sequence of Corynebacterium casei LMG S-19264T (=DSM 44701T), isolated from a smear-ripened cheese.</title>
        <authorList>
            <consortium name="US DOE Joint Genome Institute (JGI-PGF)"/>
            <person name="Walter F."/>
            <person name="Albersmeier A."/>
            <person name="Kalinowski J."/>
            <person name="Ruckert C."/>
        </authorList>
    </citation>
    <scope>NUCLEOTIDE SEQUENCE</scope>
    <source>
        <strain evidence="2">NBRC 110071</strain>
    </source>
</reference>